<comment type="caution">
    <text evidence="2">The sequence shown here is derived from an EMBL/GenBank/DDBJ whole genome shotgun (WGS) entry which is preliminary data.</text>
</comment>
<organism evidence="2 3">
    <name type="scientific">Lymnaea stagnalis</name>
    <name type="common">Great pond snail</name>
    <name type="synonym">Helix stagnalis</name>
    <dbReference type="NCBI Taxonomy" id="6523"/>
    <lineage>
        <taxon>Eukaryota</taxon>
        <taxon>Metazoa</taxon>
        <taxon>Spiralia</taxon>
        <taxon>Lophotrochozoa</taxon>
        <taxon>Mollusca</taxon>
        <taxon>Gastropoda</taxon>
        <taxon>Heterobranchia</taxon>
        <taxon>Euthyneura</taxon>
        <taxon>Panpulmonata</taxon>
        <taxon>Hygrophila</taxon>
        <taxon>Lymnaeoidea</taxon>
        <taxon>Lymnaeidae</taxon>
        <taxon>Lymnaea</taxon>
    </lineage>
</organism>
<evidence type="ECO:0000313" key="3">
    <source>
        <dbReference type="Proteomes" id="UP001497497"/>
    </source>
</evidence>
<evidence type="ECO:0000313" key="2">
    <source>
        <dbReference type="EMBL" id="CAL1531809.1"/>
    </source>
</evidence>
<keyword evidence="1" id="KW-0812">Transmembrane</keyword>
<keyword evidence="3" id="KW-1185">Reference proteome</keyword>
<accession>A0AAV2HGC2</accession>
<protein>
    <submittedName>
        <fullName evidence="2">Uncharacterized protein</fullName>
    </submittedName>
</protein>
<keyword evidence="1" id="KW-0472">Membrane</keyword>
<dbReference type="AlphaFoldDB" id="A0AAV2HGC2"/>
<reference evidence="2 3" key="1">
    <citation type="submission" date="2024-04" db="EMBL/GenBank/DDBJ databases">
        <authorList>
            <consortium name="Genoscope - CEA"/>
            <person name="William W."/>
        </authorList>
    </citation>
    <scope>NUCLEOTIDE SEQUENCE [LARGE SCALE GENOMIC DNA]</scope>
</reference>
<dbReference type="Proteomes" id="UP001497497">
    <property type="component" value="Unassembled WGS sequence"/>
</dbReference>
<gene>
    <name evidence="2" type="ORF">GSLYS_00005904001</name>
</gene>
<dbReference type="EMBL" id="CAXITT010000098">
    <property type="protein sequence ID" value="CAL1531809.1"/>
    <property type="molecule type" value="Genomic_DNA"/>
</dbReference>
<evidence type="ECO:0000256" key="1">
    <source>
        <dbReference type="SAM" id="Phobius"/>
    </source>
</evidence>
<name>A0AAV2HGC2_LYMST</name>
<keyword evidence="1" id="KW-1133">Transmembrane helix</keyword>
<proteinExistence type="predicted"/>
<sequence length="160" mass="17310">MCCFHANASRNHKPNLPFNLNQPIKMLGLQFGVIVVCIAAISTNNDHSEKPSSSNCTTHMTQCSKNYYSQAMSSSITCGSIETVVGCIFHSGCNVTASHREVWASLLQRAMDYYGSSCPFTLARLINPDSNSADVTRATSTVVVVASTLAFLLGAFVHLR</sequence>
<feature type="transmembrane region" description="Helical" evidence="1">
    <location>
        <begin position="138"/>
        <end position="159"/>
    </location>
</feature>